<protein>
    <submittedName>
        <fullName evidence="2">Uncharacterized protein</fullName>
    </submittedName>
</protein>
<organism evidence="2 3">
    <name type="scientific">Blomia tropicalis</name>
    <name type="common">Mite</name>
    <dbReference type="NCBI Taxonomy" id="40697"/>
    <lineage>
        <taxon>Eukaryota</taxon>
        <taxon>Metazoa</taxon>
        <taxon>Ecdysozoa</taxon>
        <taxon>Arthropoda</taxon>
        <taxon>Chelicerata</taxon>
        <taxon>Arachnida</taxon>
        <taxon>Acari</taxon>
        <taxon>Acariformes</taxon>
        <taxon>Sarcoptiformes</taxon>
        <taxon>Astigmata</taxon>
        <taxon>Glycyphagoidea</taxon>
        <taxon>Echimyopodidae</taxon>
        <taxon>Blomia</taxon>
    </lineage>
</organism>
<accession>A0A9Q0RR66</accession>
<evidence type="ECO:0000313" key="2">
    <source>
        <dbReference type="EMBL" id="KAJ6225203.1"/>
    </source>
</evidence>
<keyword evidence="1" id="KW-0812">Transmembrane</keyword>
<name>A0A9Q0RR66_BLOTA</name>
<evidence type="ECO:0000313" key="3">
    <source>
        <dbReference type="Proteomes" id="UP001142055"/>
    </source>
</evidence>
<dbReference type="Proteomes" id="UP001142055">
    <property type="component" value="Chromosome 1"/>
</dbReference>
<dbReference type="EMBL" id="JAPWDV010000001">
    <property type="protein sequence ID" value="KAJ6225203.1"/>
    <property type="molecule type" value="Genomic_DNA"/>
</dbReference>
<proteinExistence type="predicted"/>
<reference evidence="2" key="1">
    <citation type="submission" date="2022-12" db="EMBL/GenBank/DDBJ databases">
        <title>Genome assemblies of Blomia tropicalis.</title>
        <authorList>
            <person name="Cui Y."/>
        </authorList>
    </citation>
    <scope>NUCLEOTIDE SEQUENCE</scope>
    <source>
        <tissue evidence="2">Adult mites</tissue>
    </source>
</reference>
<evidence type="ECO:0000256" key="1">
    <source>
        <dbReference type="SAM" id="Phobius"/>
    </source>
</evidence>
<keyword evidence="1" id="KW-1133">Transmembrane helix</keyword>
<keyword evidence="1" id="KW-0472">Membrane</keyword>
<comment type="caution">
    <text evidence="2">The sequence shown here is derived from an EMBL/GenBank/DDBJ whole genome shotgun (WGS) entry which is preliminary data.</text>
</comment>
<sequence length="149" mass="17041">MDLFEDMVDGSKSTNSWDIGSWFRSILISNILKPIFAIFFIILTFKLLPFLSFISIGKKVLNYVLDNVPDVQEDSQAQLQNPIENRRQLLGTHGQSQSSIYNVSNMTINYVTPNQNDQSMCNFIKNQPFLEFANNIDFADDDAYLSAQE</sequence>
<feature type="transmembrane region" description="Helical" evidence="1">
    <location>
        <begin position="31"/>
        <end position="54"/>
    </location>
</feature>
<gene>
    <name evidence="2" type="ORF">RDWZM_003748</name>
</gene>
<dbReference type="AlphaFoldDB" id="A0A9Q0RR66"/>
<keyword evidence="3" id="KW-1185">Reference proteome</keyword>